<dbReference type="GO" id="GO:0010181">
    <property type="term" value="F:FMN binding"/>
    <property type="evidence" value="ECO:0007669"/>
    <property type="project" value="InterPro"/>
</dbReference>
<protein>
    <submittedName>
        <fullName evidence="3">Flavin reductase (DIM6/NTAB) family NADH-FMN oxidoreductase RutF</fullName>
    </submittedName>
</protein>
<evidence type="ECO:0000256" key="1">
    <source>
        <dbReference type="ARBA" id="ARBA00023002"/>
    </source>
</evidence>
<dbReference type="InterPro" id="IPR002563">
    <property type="entry name" value="Flavin_Rdtase-like_dom"/>
</dbReference>
<dbReference type="OrthoDB" id="3677205at2"/>
<evidence type="ECO:0000259" key="2">
    <source>
        <dbReference type="SMART" id="SM00903"/>
    </source>
</evidence>
<organism evidence="3 4">
    <name type="scientific">Kitasatospora viridis</name>
    <dbReference type="NCBI Taxonomy" id="281105"/>
    <lineage>
        <taxon>Bacteria</taxon>
        <taxon>Bacillati</taxon>
        <taxon>Actinomycetota</taxon>
        <taxon>Actinomycetes</taxon>
        <taxon>Kitasatosporales</taxon>
        <taxon>Streptomycetaceae</taxon>
        <taxon>Kitasatospora</taxon>
    </lineage>
</organism>
<accession>A0A561UCN9</accession>
<gene>
    <name evidence="3" type="ORF">FHX73_11891</name>
</gene>
<feature type="domain" description="Flavin reductase like" evidence="2">
    <location>
        <begin position="32"/>
        <end position="177"/>
    </location>
</feature>
<dbReference type="RefSeq" id="WP_145903383.1">
    <property type="nucleotide sequence ID" value="NZ_BAAAMZ010000039.1"/>
</dbReference>
<sequence length="186" mass="20039">MSTWTYPDPDPLTRAVRPAEEPLPPAEFREAMSHLAGALTVVTTRDALGRRWGFTATSALSVSQSPPLVLVGVGNTSSCLEAMLGSESFTVNVLGERQREVAESFARKGVDRFAGHEFVPWSADGPPRLVDAHAAYRCRTAGSIPVGDHHLLIGEVTGFAAQPADGPLLWHRRDFVALSEKEAVHA</sequence>
<reference evidence="3 4" key="1">
    <citation type="submission" date="2019-06" db="EMBL/GenBank/DDBJ databases">
        <title>Sequencing the genomes of 1000 actinobacteria strains.</title>
        <authorList>
            <person name="Klenk H.-P."/>
        </authorList>
    </citation>
    <scope>NUCLEOTIDE SEQUENCE [LARGE SCALE GENOMIC DNA]</scope>
    <source>
        <strain evidence="3 4">DSM 44826</strain>
    </source>
</reference>
<dbReference type="SUPFAM" id="SSF50475">
    <property type="entry name" value="FMN-binding split barrel"/>
    <property type="match status" value="1"/>
</dbReference>
<dbReference type="InterPro" id="IPR050268">
    <property type="entry name" value="NADH-dep_flavin_reductase"/>
</dbReference>
<dbReference type="Pfam" id="PF01613">
    <property type="entry name" value="Flavin_Reduct"/>
    <property type="match status" value="1"/>
</dbReference>
<dbReference type="PANTHER" id="PTHR30466">
    <property type="entry name" value="FLAVIN REDUCTASE"/>
    <property type="match status" value="1"/>
</dbReference>
<comment type="caution">
    <text evidence="3">The sequence shown here is derived from an EMBL/GenBank/DDBJ whole genome shotgun (WGS) entry which is preliminary data.</text>
</comment>
<keyword evidence="1" id="KW-0560">Oxidoreductase</keyword>
<dbReference type="SMART" id="SM00903">
    <property type="entry name" value="Flavin_Reduct"/>
    <property type="match status" value="1"/>
</dbReference>
<evidence type="ECO:0000313" key="4">
    <source>
        <dbReference type="Proteomes" id="UP000317940"/>
    </source>
</evidence>
<keyword evidence="4" id="KW-1185">Reference proteome</keyword>
<evidence type="ECO:0000313" key="3">
    <source>
        <dbReference type="EMBL" id="TWF97116.1"/>
    </source>
</evidence>
<dbReference type="EMBL" id="VIWT01000001">
    <property type="protein sequence ID" value="TWF97116.1"/>
    <property type="molecule type" value="Genomic_DNA"/>
</dbReference>
<dbReference type="InterPro" id="IPR012349">
    <property type="entry name" value="Split_barrel_FMN-bd"/>
</dbReference>
<name>A0A561UCN9_9ACTN</name>
<proteinExistence type="predicted"/>
<dbReference type="PANTHER" id="PTHR30466:SF1">
    <property type="entry name" value="FMN REDUCTASE (NADH) RUTF"/>
    <property type="match status" value="1"/>
</dbReference>
<dbReference type="Proteomes" id="UP000317940">
    <property type="component" value="Unassembled WGS sequence"/>
</dbReference>
<dbReference type="Gene3D" id="2.30.110.10">
    <property type="entry name" value="Electron Transport, Fmn-binding Protein, Chain A"/>
    <property type="match status" value="1"/>
</dbReference>
<dbReference type="GO" id="GO:0042602">
    <property type="term" value="F:riboflavin reductase (NADPH) activity"/>
    <property type="evidence" value="ECO:0007669"/>
    <property type="project" value="TreeGrafter"/>
</dbReference>
<dbReference type="AlphaFoldDB" id="A0A561UCN9"/>